<comment type="similarity">
    <text evidence="2">Belongs to the NrfD family.</text>
</comment>
<proteinExistence type="inferred from homology"/>
<sequence length="381" mass="39135">MIEQALKGRRNYRIWSLALLVVAAGGVYASALQSADGFVHTGMGNNAIWGLYHAQLPFLASIAAASLAILVPGTLQKHSFLASLAPLAAFLGATASAMSLFFIAADLGMQRRILTLLLNPSPGAPASWQVPLLLLFLALTLTVGWAQVGAMRKGVKPPVWIRSAVMVAIPAGIALPVISAFTLAVVPGSELWTSALLAPRLMASGVAAGAGIMLLMAVTAEQLAGFKAGEETLERLAAVGAWAGLVFLALTGLDAATAMLGNMTADTAALALLYGNSPFAVVSWFALFSGTLSTGLLLVPSLRRSFIAAASLGSLLALSVWLQSGLTLILAGQLKDASAAAGYAPAVPELLLTAGIWAGAVLLMTVLLKITASAQLEREGL</sequence>
<feature type="transmembrane region" description="Helical" evidence="7">
    <location>
        <begin position="350"/>
        <end position="368"/>
    </location>
</feature>
<dbReference type="PANTHER" id="PTHR34856">
    <property type="entry name" value="PROTEIN NRFD"/>
    <property type="match status" value="1"/>
</dbReference>
<keyword evidence="6 7" id="KW-0472">Membrane</keyword>
<dbReference type="RefSeq" id="WP_126384379.1">
    <property type="nucleotide sequence ID" value="NZ_RXYK01000006.1"/>
</dbReference>
<reference evidence="8 9" key="1">
    <citation type="submission" date="2018-12" db="EMBL/GenBank/DDBJ databases">
        <authorList>
            <person name="Lunina O.N."/>
            <person name="Grouzdev D.S."/>
            <person name="Gorlenko V.M."/>
            <person name="Savvichev A.S."/>
        </authorList>
    </citation>
    <scope>NUCLEOTIDE SEQUENCE [LARGE SCALE GENOMIC DNA]</scope>
    <source>
        <strain evidence="8 9">BrKhr-17</strain>
    </source>
</reference>
<dbReference type="GO" id="GO:0005886">
    <property type="term" value="C:plasma membrane"/>
    <property type="evidence" value="ECO:0007669"/>
    <property type="project" value="UniProtKB-SubCell"/>
</dbReference>
<protein>
    <recommendedName>
        <fullName evidence="10">Polysulfide reductase NrfD</fullName>
    </recommendedName>
</protein>
<evidence type="ECO:0000256" key="1">
    <source>
        <dbReference type="ARBA" id="ARBA00004651"/>
    </source>
</evidence>
<feature type="transmembrane region" description="Helical" evidence="7">
    <location>
        <begin position="128"/>
        <end position="148"/>
    </location>
</feature>
<dbReference type="PANTHER" id="PTHR34856:SF2">
    <property type="entry name" value="PROTEIN NRFD"/>
    <property type="match status" value="1"/>
</dbReference>
<comment type="caution">
    <text evidence="8">The sequence shown here is derived from an EMBL/GenBank/DDBJ whole genome shotgun (WGS) entry which is preliminary data.</text>
</comment>
<feature type="transmembrane region" description="Helical" evidence="7">
    <location>
        <begin position="51"/>
        <end position="75"/>
    </location>
</feature>
<feature type="transmembrane region" description="Helical" evidence="7">
    <location>
        <begin position="87"/>
        <end position="108"/>
    </location>
</feature>
<dbReference type="AlphaFoldDB" id="A0A432AUN3"/>
<feature type="transmembrane region" description="Helical" evidence="7">
    <location>
        <begin position="236"/>
        <end position="259"/>
    </location>
</feature>
<evidence type="ECO:0000256" key="4">
    <source>
        <dbReference type="ARBA" id="ARBA00022692"/>
    </source>
</evidence>
<dbReference type="Proteomes" id="UP000279908">
    <property type="component" value="Unassembled WGS sequence"/>
</dbReference>
<feature type="transmembrane region" description="Helical" evidence="7">
    <location>
        <begin position="306"/>
        <end position="330"/>
    </location>
</feature>
<dbReference type="Pfam" id="PF03916">
    <property type="entry name" value="NrfD"/>
    <property type="match status" value="1"/>
</dbReference>
<comment type="subcellular location">
    <subcellularLocation>
        <location evidence="1">Cell membrane</location>
        <topology evidence="1">Multi-pass membrane protein</topology>
    </subcellularLocation>
</comment>
<feature type="transmembrane region" description="Helical" evidence="7">
    <location>
        <begin position="160"/>
        <end position="181"/>
    </location>
</feature>
<accession>A0A432AUN3</accession>
<evidence type="ECO:0000256" key="2">
    <source>
        <dbReference type="ARBA" id="ARBA00008929"/>
    </source>
</evidence>
<evidence type="ECO:0008006" key="10">
    <source>
        <dbReference type="Google" id="ProtNLM"/>
    </source>
</evidence>
<dbReference type="InterPro" id="IPR052049">
    <property type="entry name" value="Electron_transfer_protein"/>
</dbReference>
<evidence type="ECO:0000256" key="3">
    <source>
        <dbReference type="ARBA" id="ARBA00022475"/>
    </source>
</evidence>
<keyword evidence="3" id="KW-1003">Cell membrane</keyword>
<name>A0A432AUN3_CHLPH</name>
<keyword evidence="5 7" id="KW-1133">Transmembrane helix</keyword>
<feature type="transmembrane region" description="Helical" evidence="7">
    <location>
        <begin position="201"/>
        <end position="224"/>
    </location>
</feature>
<keyword evidence="4 7" id="KW-0812">Transmembrane</keyword>
<evidence type="ECO:0000313" key="9">
    <source>
        <dbReference type="Proteomes" id="UP000279908"/>
    </source>
</evidence>
<evidence type="ECO:0000256" key="5">
    <source>
        <dbReference type="ARBA" id="ARBA00022989"/>
    </source>
</evidence>
<evidence type="ECO:0000256" key="7">
    <source>
        <dbReference type="SAM" id="Phobius"/>
    </source>
</evidence>
<organism evidence="8 9">
    <name type="scientific">Chlorobium phaeovibrioides</name>
    <dbReference type="NCBI Taxonomy" id="1094"/>
    <lineage>
        <taxon>Bacteria</taxon>
        <taxon>Pseudomonadati</taxon>
        <taxon>Chlorobiota</taxon>
        <taxon>Chlorobiia</taxon>
        <taxon>Chlorobiales</taxon>
        <taxon>Chlorobiaceae</taxon>
        <taxon>Chlorobium/Pelodictyon group</taxon>
        <taxon>Chlorobium</taxon>
    </lineage>
</organism>
<dbReference type="InterPro" id="IPR005614">
    <property type="entry name" value="NrfD-like"/>
</dbReference>
<feature type="transmembrane region" description="Helical" evidence="7">
    <location>
        <begin position="12"/>
        <end position="31"/>
    </location>
</feature>
<feature type="transmembrane region" description="Helical" evidence="7">
    <location>
        <begin position="279"/>
        <end position="299"/>
    </location>
</feature>
<gene>
    <name evidence="8" type="ORF">EKD02_05590</name>
</gene>
<evidence type="ECO:0000313" key="8">
    <source>
        <dbReference type="EMBL" id="RTY38169.1"/>
    </source>
</evidence>
<dbReference type="EMBL" id="RXYK01000006">
    <property type="protein sequence ID" value="RTY38169.1"/>
    <property type="molecule type" value="Genomic_DNA"/>
</dbReference>
<evidence type="ECO:0000256" key="6">
    <source>
        <dbReference type="ARBA" id="ARBA00023136"/>
    </source>
</evidence>